<evidence type="ECO:0000313" key="2">
    <source>
        <dbReference type="Proteomes" id="UP000265703"/>
    </source>
</evidence>
<gene>
    <name evidence="1" type="ORF">C1645_828042</name>
</gene>
<evidence type="ECO:0000313" key="1">
    <source>
        <dbReference type="EMBL" id="RIA87251.1"/>
    </source>
</evidence>
<proteinExistence type="predicted"/>
<reference evidence="1 2" key="1">
    <citation type="submission" date="2018-06" db="EMBL/GenBank/DDBJ databases">
        <title>Comparative genomics reveals the genomic features of Rhizophagus irregularis, R. cerebriforme, R. diaphanum and Gigaspora rosea, and their symbiotic lifestyle signature.</title>
        <authorList>
            <person name="Morin E."/>
            <person name="San Clemente H."/>
            <person name="Chen E.C.H."/>
            <person name="De La Providencia I."/>
            <person name="Hainaut M."/>
            <person name="Kuo A."/>
            <person name="Kohler A."/>
            <person name="Murat C."/>
            <person name="Tang N."/>
            <person name="Roy S."/>
            <person name="Loubradou J."/>
            <person name="Henrissat B."/>
            <person name="Grigoriev I.V."/>
            <person name="Corradi N."/>
            <person name="Roux C."/>
            <person name="Martin F.M."/>
        </authorList>
    </citation>
    <scope>NUCLEOTIDE SEQUENCE [LARGE SCALE GENOMIC DNA]</scope>
    <source>
        <strain evidence="1 2">DAOM 227022</strain>
    </source>
</reference>
<accession>A0A397SWI3</accession>
<name>A0A397SWI3_9GLOM</name>
<comment type="caution">
    <text evidence="1">The sequence shown here is derived from an EMBL/GenBank/DDBJ whole genome shotgun (WGS) entry which is preliminary data.</text>
</comment>
<keyword evidence="2" id="KW-1185">Reference proteome</keyword>
<dbReference type="AlphaFoldDB" id="A0A397SWI3"/>
<protein>
    <submittedName>
        <fullName evidence="1">Uncharacterized protein</fullName>
    </submittedName>
</protein>
<organism evidence="1 2">
    <name type="scientific">Glomus cerebriforme</name>
    <dbReference type="NCBI Taxonomy" id="658196"/>
    <lineage>
        <taxon>Eukaryota</taxon>
        <taxon>Fungi</taxon>
        <taxon>Fungi incertae sedis</taxon>
        <taxon>Mucoromycota</taxon>
        <taxon>Glomeromycotina</taxon>
        <taxon>Glomeromycetes</taxon>
        <taxon>Glomerales</taxon>
        <taxon>Glomeraceae</taxon>
        <taxon>Glomus</taxon>
    </lineage>
</organism>
<dbReference type="OrthoDB" id="2482947at2759"/>
<dbReference type="Proteomes" id="UP000265703">
    <property type="component" value="Unassembled WGS sequence"/>
</dbReference>
<dbReference type="EMBL" id="QKYT01000318">
    <property type="protein sequence ID" value="RIA87251.1"/>
    <property type="molecule type" value="Genomic_DNA"/>
</dbReference>
<sequence>MDLRKITWLAHCDARAEWEKSINITQRSKKSRYHVINDKSAPRSRSSSIRSPHLSQQSSNAFASSLWLIWASSNFLHSGSWTHHRSITLQHPVHTDFNSFITSCNLDLYVHPLLSTDKVSLLV</sequence>